<dbReference type="InterPro" id="IPR043128">
    <property type="entry name" value="Rev_trsase/Diguanyl_cyclase"/>
</dbReference>
<evidence type="ECO:0000256" key="2">
    <source>
        <dbReference type="ARBA" id="ARBA00012528"/>
    </source>
</evidence>
<proteinExistence type="predicted"/>
<reference evidence="5" key="2">
    <citation type="submission" date="2023-01" db="EMBL/GenBank/DDBJ databases">
        <title>Draft genome sequence of Litoribrevibacter albus strain NBRC 110071.</title>
        <authorList>
            <person name="Sun Q."/>
            <person name="Mori K."/>
        </authorList>
    </citation>
    <scope>NUCLEOTIDE SEQUENCE</scope>
    <source>
        <strain evidence="5">NBRC 110071</strain>
    </source>
</reference>
<dbReference type="FunFam" id="3.30.70.270:FF:000001">
    <property type="entry name" value="Diguanylate cyclase domain protein"/>
    <property type="match status" value="1"/>
</dbReference>
<feature type="domain" description="GGDEF" evidence="4">
    <location>
        <begin position="362"/>
        <end position="492"/>
    </location>
</feature>
<accession>A0AA37SBT9</accession>
<dbReference type="Proteomes" id="UP001161389">
    <property type="component" value="Unassembled WGS sequence"/>
</dbReference>
<reference evidence="5" key="1">
    <citation type="journal article" date="2014" name="Int. J. Syst. Evol. Microbiol.">
        <title>Complete genome sequence of Corynebacterium casei LMG S-19264T (=DSM 44701T), isolated from a smear-ripened cheese.</title>
        <authorList>
            <consortium name="US DOE Joint Genome Institute (JGI-PGF)"/>
            <person name="Walter F."/>
            <person name="Albersmeier A."/>
            <person name="Kalinowski J."/>
            <person name="Ruckert C."/>
        </authorList>
    </citation>
    <scope>NUCLEOTIDE SEQUENCE</scope>
    <source>
        <strain evidence="5">NBRC 110071</strain>
    </source>
</reference>
<sequence>MKIHKKTWLALLWLLGITLVVLHGTNEIIEFSKGKAKSTLDLNHNLQVFSEITEHKSREVIKRIELSSRLLAKQTDLINLMKRREAPSDAELSDYSQLLKSTHSQISVITTIEGEILYRSSKNFSLIQNNSLSHRPLFNRTNRQGFAWDIYYDIASEQPSLLSSILVKEGDHPVGQIVIAHDITWFPLLKIRNTELLLVNKHYLAGFHFLTNTTEKVRLELTNTELFKTPSGKPLKNLEAFQPDKILKLSPNREFNIPYYQLDGAIHEKALLSEAPISDRWSLLFMIPIDQEIDILYKEISETLTNMLLILVVCAVLHKFIAYHFRIRELTFTDELTKLNNRQHYNLFVPPRLHLHDREKIQHFGLMIIDVDKFKSVNDTYGHAIGDLVLKALAEHLKAYCRESDLVYRFGGEEFVIITEGDNLEQLEAFANRLRELASQIEIIKEHIPEGITISIGISLRQPKEPLTELFKRTDNFLYKAKQNGRNRVEVG</sequence>
<evidence type="ECO:0000256" key="1">
    <source>
        <dbReference type="ARBA" id="ARBA00001946"/>
    </source>
</evidence>
<dbReference type="Pfam" id="PF00990">
    <property type="entry name" value="GGDEF"/>
    <property type="match status" value="1"/>
</dbReference>
<comment type="catalytic activity">
    <reaction evidence="3">
        <text>2 GTP = 3',3'-c-di-GMP + 2 diphosphate</text>
        <dbReference type="Rhea" id="RHEA:24898"/>
        <dbReference type="ChEBI" id="CHEBI:33019"/>
        <dbReference type="ChEBI" id="CHEBI:37565"/>
        <dbReference type="ChEBI" id="CHEBI:58805"/>
        <dbReference type="EC" id="2.7.7.65"/>
    </reaction>
</comment>
<dbReference type="GO" id="GO:0043709">
    <property type="term" value="P:cell adhesion involved in single-species biofilm formation"/>
    <property type="evidence" value="ECO:0007669"/>
    <property type="project" value="TreeGrafter"/>
</dbReference>
<name>A0AA37SBT9_9GAMM</name>
<dbReference type="SUPFAM" id="SSF55073">
    <property type="entry name" value="Nucleotide cyclase"/>
    <property type="match status" value="1"/>
</dbReference>
<evidence type="ECO:0000259" key="4">
    <source>
        <dbReference type="PROSITE" id="PS50887"/>
    </source>
</evidence>
<dbReference type="InterPro" id="IPR029787">
    <property type="entry name" value="Nucleotide_cyclase"/>
</dbReference>
<comment type="cofactor">
    <cofactor evidence="1">
        <name>Mg(2+)</name>
        <dbReference type="ChEBI" id="CHEBI:18420"/>
    </cofactor>
</comment>
<evidence type="ECO:0000313" key="5">
    <source>
        <dbReference type="EMBL" id="GLQ33292.1"/>
    </source>
</evidence>
<dbReference type="InterPro" id="IPR050469">
    <property type="entry name" value="Diguanylate_Cyclase"/>
</dbReference>
<dbReference type="RefSeq" id="WP_284383665.1">
    <property type="nucleotide sequence ID" value="NZ_BSNM01000026.1"/>
</dbReference>
<dbReference type="PROSITE" id="PS50887">
    <property type="entry name" value="GGDEF"/>
    <property type="match status" value="1"/>
</dbReference>
<evidence type="ECO:0000313" key="6">
    <source>
        <dbReference type="Proteomes" id="UP001161389"/>
    </source>
</evidence>
<dbReference type="InterPro" id="IPR000160">
    <property type="entry name" value="GGDEF_dom"/>
</dbReference>
<dbReference type="EMBL" id="BSNM01000026">
    <property type="protein sequence ID" value="GLQ33292.1"/>
    <property type="molecule type" value="Genomic_DNA"/>
</dbReference>
<dbReference type="Gene3D" id="3.30.70.270">
    <property type="match status" value="1"/>
</dbReference>
<dbReference type="PANTHER" id="PTHR45138:SF9">
    <property type="entry name" value="DIGUANYLATE CYCLASE DGCM-RELATED"/>
    <property type="match status" value="1"/>
</dbReference>
<dbReference type="GO" id="GO:1902201">
    <property type="term" value="P:negative regulation of bacterial-type flagellum-dependent cell motility"/>
    <property type="evidence" value="ECO:0007669"/>
    <property type="project" value="TreeGrafter"/>
</dbReference>
<dbReference type="NCBIfam" id="TIGR00254">
    <property type="entry name" value="GGDEF"/>
    <property type="match status" value="1"/>
</dbReference>
<dbReference type="SMART" id="SM00267">
    <property type="entry name" value="GGDEF"/>
    <property type="match status" value="1"/>
</dbReference>
<dbReference type="GO" id="GO:0005886">
    <property type="term" value="C:plasma membrane"/>
    <property type="evidence" value="ECO:0007669"/>
    <property type="project" value="TreeGrafter"/>
</dbReference>
<protein>
    <recommendedName>
        <fullName evidence="2">diguanylate cyclase</fullName>
        <ecNumber evidence="2">2.7.7.65</ecNumber>
    </recommendedName>
</protein>
<keyword evidence="6" id="KW-1185">Reference proteome</keyword>
<dbReference type="AlphaFoldDB" id="A0AA37SBT9"/>
<dbReference type="PANTHER" id="PTHR45138">
    <property type="entry name" value="REGULATORY COMPONENTS OF SENSORY TRANSDUCTION SYSTEM"/>
    <property type="match status" value="1"/>
</dbReference>
<evidence type="ECO:0000256" key="3">
    <source>
        <dbReference type="ARBA" id="ARBA00034247"/>
    </source>
</evidence>
<dbReference type="EC" id="2.7.7.65" evidence="2"/>
<gene>
    <name evidence="5" type="ORF">GCM10007876_37720</name>
</gene>
<comment type="caution">
    <text evidence="5">The sequence shown here is derived from an EMBL/GenBank/DDBJ whole genome shotgun (WGS) entry which is preliminary data.</text>
</comment>
<dbReference type="CDD" id="cd01949">
    <property type="entry name" value="GGDEF"/>
    <property type="match status" value="1"/>
</dbReference>
<organism evidence="5 6">
    <name type="scientific">Litoribrevibacter albus</name>
    <dbReference type="NCBI Taxonomy" id="1473156"/>
    <lineage>
        <taxon>Bacteria</taxon>
        <taxon>Pseudomonadati</taxon>
        <taxon>Pseudomonadota</taxon>
        <taxon>Gammaproteobacteria</taxon>
        <taxon>Oceanospirillales</taxon>
        <taxon>Oceanospirillaceae</taxon>
        <taxon>Litoribrevibacter</taxon>
    </lineage>
</organism>
<dbReference type="GO" id="GO:0052621">
    <property type="term" value="F:diguanylate cyclase activity"/>
    <property type="evidence" value="ECO:0007669"/>
    <property type="project" value="UniProtKB-EC"/>
</dbReference>